<proteinExistence type="predicted"/>
<organism evidence="2 3">
    <name type="scientific">Helicobacter cinaedi CCUG 18818 = ATCC BAA-847</name>
    <dbReference type="NCBI Taxonomy" id="537971"/>
    <lineage>
        <taxon>Bacteria</taxon>
        <taxon>Pseudomonadati</taxon>
        <taxon>Campylobacterota</taxon>
        <taxon>Epsilonproteobacteria</taxon>
        <taxon>Campylobacterales</taxon>
        <taxon>Helicobacteraceae</taxon>
        <taxon>Helicobacter</taxon>
    </lineage>
</organism>
<evidence type="ECO:0000313" key="3">
    <source>
        <dbReference type="Proteomes" id="UP000005755"/>
    </source>
</evidence>
<reference evidence="3" key="1">
    <citation type="journal article" date="2014" name="Genome Announc.">
        <title>Draft genome sequences of six enterohepatic helicobacter species isolated from humans and one from rhesus macaques.</title>
        <authorList>
            <person name="Shen Z."/>
            <person name="Sheh A."/>
            <person name="Young S.K."/>
            <person name="Abouelliel A."/>
            <person name="Ward D.V."/>
            <person name="Earl A.M."/>
            <person name="Fox J.G."/>
        </authorList>
    </citation>
    <scope>NUCLEOTIDE SEQUENCE [LARGE SCALE GENOMIC DNA]</scope>
    <source>
        <strain evidence="3">CCUG 18818</strain>
    </source>
</reference>
<keyword evidence="1" id="KW-1133">Transmembrane helix</keyword>
<name>A0ABN0BAP5_9HELI</name>
<dbReference type="Proteomes" id="UP000005755">
    <property type="component" value="Unassembled WGS sequence"/>
</dbReference>
<dbReference type="EMBL" id="DS990392">
    <property type="protein sequence ID" value="EFR46636.1"/>
    <property type="molecule type" value="Genomic_DNA"/>
</dbReference>
<feature type="transmembrane region" description="Helical" evidence="1">
    <location>
        <begin position="20"/>
        <end position="40"/>
    </location>
</feature>
<sequence>MPYTLNLTRNLRHIQAHSIFHIIFNIAQAMLEYALSTYLISLKEYISLW</sequence>
<keyword evidence="1" id="KW-0472">Membrane</keyword>
<keyword evidence="1" id="KW-0812">Transmembrane</keyword>
<evidence type="ECO:0000313" key="2">
    <source>
        <dbReference type="EMBL" id="EFR46636.1"/>
    </source>
</evidence>
<keyword evidence="3" id="KW-1185">Reference proteome</keyword>
<accession>A0ABN0BAP5</accession>
<evidence type="ECO:0000256" key="1">
    <source>
        <dbReference type="SAM" id="Phobius"/>
    </source>
</evidence>
<protein>
    <submittedName>
        <fullName evidence="2">Uncharacterized protein</fullName>
    </submittedName>
</protein>
<gene>
    <name evidence="2" type="ORF">HCCG_01183</name>
</gene>